<dbReference type="eggNOG" id="COG0594">
    <property type="taxonomic scope" value="Bacteria"/>
</dbReference>
<evidence type="ECO:0000256" key="5">
    <source>
        <dbReference type="ARBA" id="ARBA00022884"/>
    </source>
</evidence>
<evidence type="ECO:0000313" key="6">
    <source>
        <dbReference type="EMBL" id="ERL06066.1"/>
    </source>
</evidence>
<dbReference type="InterPro" id="IPR014721">
    <property type="entry name" value="Ribsml_uS5_D2-typ_fold_subgr"/>
</dbReference>
<dbReference type="GO" id="GO:0000049">
    <property type="term" value="F:tRNA binding"/>
    <property type="evidence" value="ECO:0007669"/>
    <property type="project" value="InterPro"/>
</dbReference>
<gene>
    <name evidence="6" type="ORF">HMPREF1316_0800</name>
</gene>
<protein>
    <submittedName>
        <fullName evidence="6">Putative ribonuclease P protein component</fullName>
    </submittedName>
</protein>
<comment type="caution">
    <text evidence="6">The sequence shown here is derived from an EMBL/GenBank/DDBJ whole genome shotgun (WGS) entry which is preliminary data.</text>
</comment>
<dbReference type="GO" id="GO:0042781">
    <property type="term" value="F:3'-tRNA processing endoribonuclease activity"/>
    <property type="evidence" value="ECO:0007669"/>
    <property type="project" value="TreeGrafter"/>
</dbReference>
<name>U2V053_9ACTN</name>
<keyword evidence="4" id="KW-0378">Hydrolase</keyword>
<dbReference type="SUPFAM" id="SSF54211">
    <property type="entry name" value="Ribosomal protein S5 domain 2-like"/>
    <property type="match status" value="1"/>
</dbReference>
<proteinExistence type="predicted"/>
<evidence type="ECO:0000256" key="2">
    <source>
        <dbReference type="ARBA" id="ARBA00022722"/>
    </source>
</evidence>
<evidence type="ECO:0000256" key="4">
    <source>
        <dbReference type="ARBA" id="ARBA00022801"/>
    </source>
</evidence>
<dbReference type="GO" id="GO:0004526">
    <property type="term" value="F:ribonuclease P activity"/>
    <property type="evidence" value="ECO:0007669"/>
    <property type="project" value="InterPro"/>
</dbReference>
<dbReference type="GO" id="GO:0030677">
    <property type="term" value="C:ribonuclease P complex"/>
    <property type="evidence" value="ECO:0007669"/>
    <property type="project" value="TreeGrafter"/>
</dbReference>
<dbReference type="PANTHER" id="PTHR33992">
    <property type="entry name" value="RIBONUCLEASE P PROTEIN COMPONENT"/>
    <property type="match status" value="1"/>
</dbReference>
<dbReference type="InterPro" id="IPR020568">
    <property type="entry name" value="Ribosomal_Su5_D2-typ_SF"/>
</dbReference>
<keyword evidence="3" id="KW-0255">Endonuclease</keyword>
<dbReference type="PANTHER" id="PTHR33992:SF1">
    <property type="entry name" value="RIBONUCLEASE P PROTEIN COMPONENT"/>
    <property type="match status" value="1"/>
</dbReference>
<dbReference type="Proteomes" id="UP000016638">
    <property type="component" value="Unassembled WGS sequence"/>
</dbReference>
<dbReference type="Gene3D" id="3.30.230.10">
    <property type="match status" value="1"/>
</dbReference>
<dbReference type="Pfam" id="PF00825">
    <property type="entry name" value="Ribonuclease_P"/>
    <property type="match status" value="1"/>
</dbReference>
<keyword evidence="5" id="KW-0694">RNA-binding</keyword>
<keyword evidence="1" id="KW-0819">tRNA processing</keyword>
<reference evidence="6 7" key="1">
    <citation type="submission" date="2013-08" db="EMBL/GenBank/DDBJ databases">
        <authorList>
            <person name="Durkin A.S."/>
            <person name="Haft D.R."/>
            <person name="McCorrison J."/>
            <person name="Torralba M."/>
            <person name="Gillis M."/>
            <person name="Haft D.H."/>
            <person name="Methe B."/>
            <person name="Sutton G."/>
            <person name="Nelson K.E."/>
        </authorList>
    </citation>
    <scope>NUCLEOTIDE SEQUENCE [LARGE SCALE GENOMIC DNA]</scope>
    <source>
        <strain evidence="6 7">F0195</strain>
    </source>
</reference>
<evidence type="ECO:0000256" key="1">
    <source>
        <dbReference type="ARBA" id="ARBA00022694"/>
    </source>
</evidence>
<evidence type="ECO:0000313" key="7">
    <source>
        <dbReference type="Proteomes" id="UP000016638"/>
    </source>
</evidence>
<evidence type="ECO:0000256" key="3">
    <source>
        <dbReference type="ARBA" id="ARBA00022759"/>
    </source>
</evidence>
<dbReference type="InterPro" id="IPR000100">
    <property type="entry name" value="RNase_P"/>
</dbReference>
<dbReference type="PATRIC" id="fig|1125712.3.peg.2472"/>
<dbReference type="STRING" id="1125712.HMPREF1316_0800"/>
<sequence>MSHRLVRMTVRSGDKGDWGKVAFVAPKRLGTAVFRNRCKRVLREAARQSGLPMKGADVILFATRDTHDCTPQEVASALRSLVEKAGVRS</sequence>
<dbReference type="EMBL" id="AWEZ01000073">
    <property type="protein sequence ID" value="ERL06066.1"/>
    <property type="molecule type" value="Genomic_DNA"/>
</dbReference>
<dbReference type="AlphaFoldDB" id="U2V053"/>
<keyword evidence="2" id="KW-0540">Nuclease</keyword>
<organism evidence="6 7">
    <name type="scientific">Olsenella profusa F0195</name>
    <dbReference type="NCBI Taxonomy" id="1125712"/>
    <lineage>
        <taxon>Bacteria</taxon>
        <taxon>Bacillati</taxon>
        <taxon>Actinomycetota</taxon>
        <taxon>Coriobacteriia</taxon>
        <taxon>Coriobacteriales</taxon>
        <taxon>Atopobiaceae</taxon>
        <taxon>Olsenella</taxon>
    </lineage>
</organism>
<keyword evidence="7" id="KW-1185">Reference proteome</keyword>
<accession>U2V053</accession>